<evidence type="ECO:0000313" key="1">
    <source>
        <dbReference type="EMBL" id="MBB6122763.1"/>
    </source>
</evidence>
<dbReference type="RefSeq" id="WP_343056631.1">
    <property type="nucleotide sequence ID" value="NZ_JACIJP010000001.1"/>
</dbReference>
<evidence type="ECO:0000313" key="2">
    <source>
        <dbReference type="Proteomes" id="UP000552700"/>
    </source>
</evidence>
<sequence>MAPHPCGAVVALERRDDEHKGERIMLSLYGAEILSGFIMSARLTVPGSMPDEQTEGVFPARFHLSYGHEPTIALAQDGGHRTIGISFRLWDRLYAELCLVTAHARELARRGEVVMH</sequence>
<organism evidence="1 2">
    <name type="scientific">Sphingobium subterraneum</name>
    <dbReference type="NCBI Taxonomy" id="627688"/>
    <lineage>
        <taxon>Bacteria</taxon>
        <taxon>Pseudomonadati</taxon>
        <taxon>Pseudomonadota</taxon>
        <taxon>Alphaproteobacteria</taxon>
        <taxon>Sphingomonadales</taxon>
        <taxon>Sphingomonadaceae</taxon>
        <taxon>Sphingobium</taxon>
    </lineage>
</organism>
<gene>
    <name evidence="1" type="ORF">FHS92_000470</name>
</gene>
<proteinExistence type="predicted"/>
<reference evidence="1 2" key="1">
    <citation type="submission" date="2020-08" db="EMBL/GenBank/DDBJ databases">
        <title>Genomic Encyclopedia of Type Strains, Phase IV (KMG-IV): sequencing the most valuable type-strain genomes for metagenomic binning, comparative biology and taxonomic classification.</title>
        <authorList>
            <person name="Goeker M."/>
        </authorList>
    </citation>
    <scope>NUCLEOTIDE SEQUENCE [LARGE SCALE GENOMIC DNA]</scope>
    <source>
        <strain evidence="1 2">DSM 102255</strain>
    </source>
</reference>
<protein>
    <submittedName>
        <fullName evidence="1">Uncharacterized protein</fullName>
    </submittedName>
</protein>
<keyword evidence="2" id="KW-1185">Reference proteome</keyword>
<name>A0A841IVR7_9SPHN</name>
<comment type="caution">
    <text evidence="1">The sequence shown here is derived from an EMBL/GenBank/DDBJ whole genome shotgun (WGS) entry which is preliminary data.</text>
</comment>
<dbReference type="Proteomes" id="UP000552700">
    <property type="component" value="Unassembled WGS sequence"/>
</dbReference>
<accession>A0A841IVR7</accession>
<dbReference type="AlphaFoldDB" id="A0A841IVR7"/>
<dbReference type="EMBL" id="JACIJP010000001">
    <property type="protein sequence ID" value="MBB6122763.1"/>
    <property type="molecule type" value="Genomic_DNA"/>
</dbReference>